<sequence>MSSAYSIVKASPENIPVLPGIEAAAAAKLLKGYIPESILNEVTDENDLYLAQQEGRLWVALTEDKKEAGFAMVEIFNSDHVHLVEMDVHPDQGRKGIGRSMVSAICQWAAESHYSQVTLTTFCDLPWNAPFYASLGFQVVPTEELTPELLQILRDEAKRGLDGDRRVAMRYRCTVSIP</sequence>
<dbReference type="OrthoDB" id="2744543at2759"/>
<evidence type="ECO:0000259" key="3">
    <source>
        <dbReference type="PROSITE" id="PS51186"/>
    </source>
</evidence>
<evidence type="ECO:0000313" key="4">
    <source>
        <dbReference type="EMBL" id="KAF7728157.1"/>
    </source>
</evidence>
<dbReference type="Gene3D" id="3.40.630.30">
    <property type="match status" value="1"/>
</dbReference>
<dbReference type="Pfam" id="PF00583">
    <property type="entry name" value="Acetyltransf_1"/>
    <property type="match status" value="1"/>
</dbReference>
<proteinExistence type="predicted"/>
<dbReference type="SUPFAM" id="SSF55729">
    <property type="entry name" value="Acyl-CoA N-acyltransferases (Nat)"/>
    <property type="match status" value="1"/>
</dbReference>
<name>A0A8H7BQH4_9FUNG</name>
<keyword evidence="5" id="KW-1185">Reference proteome</keyword>
<dbReference type="EMBL" id="JABAYA010000042">
    <property type="protein sequence ID" value="KAF7728157.1"/>
    <property type="molecule type" value="Genomic_DNA"/>
</dbReference>
<evidence type="ECO:0000256" key="1">
    <source>
        <dbReference type="ARBA" id="ARBA00022679"/>
    </source>
</evidence>
<dbReference type="AlphaFoldDB" id="A0A8H7BQH4"/>
<dbReference type="PANTHER" id="PTHR43800:SF1">
    <property type="entry name" value="PEPTIDYL-LYSINE N-ACETYLTRANSFERASE YJAB"/>
    <property type="match status" value="1"/>
</dbReference>
<keyword evidence="1" id="KW-0808">Transferase</keyword>
<evidence type="ECO:0000313" key="5">
    <source>
        <dbReference type="Proteomes" id="UP000605846"/>
    </source>
</evidence>
<evidence type="ECO:0000256" key="2">
    <source>
        <dbReference type="ARBA" id="ARBA00023315"/>
    </source>
</evidence>
<accession>A0A8H7BQH4</accession>
<reference evidence="4" key="1">
    <citation type="submission" date="2020-01" db="EMBL/GenBank/DDBJ databases">
        <title>Genome Sequencing of Three Apophysomyces-Like Fungal Strains Confirms a Novel Fungal Genus in the Mucoromycota with divergent Burkholderia-like Endosymbiotic Bacteria.</title>
        <authorList>
            <person name="Stajich J.E."/>
            <person name="Macias A.M."/>
            <person name="Carter-House D."/>
            <person name="Lovett B."/>
            <person name="Kasson L.R."/>
            <person name="Berry K."/>
            <person name="Grigoriev I."/>
            <person name="Chang Y."/>
            <person name="Spatafora J."/>
            <person name="Kasson M.T."/>
        </authorList>
    </citation>
    <scope>NUCLEOTIDE SEQUENCE</scope>
    <source>
        <strain evidence="4">NRRL A-21654</strain>
    </source>
</reference>
<gene>
    <name evidence="4" type="ORF">EC973_006551</name>
</gene>
<keyword evidence="2" id="KW-0012">Acyltransferase</keyword>
<comment type="caution">
    <text evidence="4">The sequence shown here is derived from an EMBL/GenBank/DDBJ whole genome shotgun (WGS) entry which is preliminary data.</text>
</comment>
<feature type="domain" description="N-acetyltransferase" evidence="3">
    <location>
        <begin position="5"/>
        <end position="155"/>
    </location>
</feature>
<organism evidence="4 5">
    <name type="scientific">Apophysomyces ossiformis</name>
    <dbReference type="NCBI Taxonomy" id="679940"/>
    <lineage>
        <taxon>Eukaryota</taxon>
        <taxon>Fungi</taxon>
        <taxon>Fungi incertae sedis</taxon>
        <taxon>Mucoromycota</taxon>
        <taxon>Mucoromycotina</taxon>
        <taxon>Mucoromycetes</taxon>
        <taxon>Mucorales</taxon>
        <taxon>Mucorineae</taxon>
        <taxon>Mucoraceae</taxon>
        <taxon>Apophysomyces</taxon>
    </lineage>
</organism>
<protein>
    <recommendedName>
        <fullName evidence="3">N-acetyltransferase domain-containing protein</fullName>
    </recommendedName>
</protein>
<dbReference type="InterPro" id="IPR000182">
    <property type="entry name" value="GNAT_dom"/>
</dbReference>
<dbReference type="PANTHER" id="PTHR43800">
    <property type="entry name" value="PEPTIDYL-LYSINE N-ACETYLTRANSFERASE YJAB"/>
    <property type="match status" value="1"/>
</dbReference>
<dbReference type="Proteomes" id="UP000605846">
    <property type="component" value="Unassembled WGS sequence"/>
</dbReference>
<dbReference type="InterPro" id="IPR016181">
    <property type="entry name" value="Acyl_CoA_acyltransferase"/>
</dbReference>
<dbReference type="CDD" id="cd04301">
    <property type="entry name" value="NAT_SF"/>
    <property type="match status" value="1"/>
</dbReference>
<dbReference type="GO" id="GO:0016747">
    <property type="term" value="F:acyltransferase activity, transferring groups other than amino-acyl groups"/>
    <property type="evidence" value="ECO:0007669"/>
    <property type="project" value="InterPro"/>
</dbReference>
<dbReference type="PROSITE" id="PS51186">
    <property type="entry name" value="GNAT"/>
    <property type="match status" value="1"/>
</dbReference>